<reference evidence="3" key="2">
    <citation type="submission" date="2022-08" db="EMBL/GenBank/DDBJ databases">
        <title>Genome Sequencing of Bacteroides fragilis Group Isolates with Nanopore Technology.</title>
        <authorList>
            <person name="Tisza M.J."/>
            <person name="Smith D."/>
            <person name="Dekker J.P."/>
        </authorList>
    </citation>
    <scope>NUCLEOTIDE SEQUENCE</scope>
    <source>
        <strain evidence="3">BFG-527</strain>
    </source>
</reference>
<name>A0A174UJQ9_9BACE</name>
<evidence type="ECO:0000313" key="2">
    <source>
        <dbReference type="EMBL" id="CUQ20981.1"/>
    </source>
</evidence>
<dbReference type="AlphaFoldDB" id="A0A174UJQ9"/>
<keyword evidence="1 2" id="KW-0812">Transmembrane</keyword>
<keyword evidence="1" id="KW-0472">Membrane</keyword>
<sequence length="359" mass="42183">MKTNYFIMAMLLLLSVTSCSTYYRMSSRIEKDGSMYREIYAQGDSAFLAGDKTHNPFLFQPDANWQLVNLDSTIKFNFWGEEEKLNVKACQKISVTDGEYFTVAKNKEHLNSMAIPMEQLKKKFRWFYTYYIYTATYKELQDKGPVPLSDYLNKEEQIIWFHGNDDAFRGMNGIEMNDKLDKLEAKFGEWYNRSIYEINWEVIHHFVSQQKDTACLHRLEELKDAVYKKYSSEKGYSLEDADLEEVCSLFDKVCSTKYFSDLYNTNKEMMETFCEEKINIAEAFYHAIQFELTMPGRLLTSNAKVQKDSLVIWKIDGFRLLADDYVLTAESRVINYWAFGITLFIILLILGLCIKLYRS</sequence>
<dbReference type="EMBL" id="CP103141">
    <property type="protein sequence ID" value="UVQ77181.1"/>
    <property type="molecule type" value="Genomic_DNA"/>
</dbReference>
<dbReference type="Proteomes" id="UP000095606">
    <property type="component" value="Unassembled WGS sequence"/>
</dbReference>
<dbReference type="RefSeq" id="WP_055271384.1">
    <property type="nucleotide sequence ID" value="NZ_CABMFH010000031.1"/>
</dbReference>
<dbReference type="GeneID" id="69589355"/>
<keyword evidence="5" id="KW-1185">Reference proteome</keyword>
<keyword evidence="1" id="KW-1133">Transmembrane helix</keyword>
<gene>
    <name evidence="2" type="ORF">ERS852461_04577</name>
    <name evidence="3" type="ORF">NXY30_12780</name>
</gene>
<reference evidence="2 4" key="1">
    <citation type="submission" date="2015-09" db="EMBL/GenBank/DDBJ databases">
        <authorList>
            <consortium name="Pathogen Informatics"/>
        </authorList>
    </citation>
    <scope>NUCLEOTIDE SEQUENCE [LARGE SCALE GENOMIC DNA]</scope>
    <source>
        <strain evidence="2 4">2789STDY5834846</strain>
    </source>
</reference>
<feature type="transmembrane region" description="Helical" evidence="1">
    <location>
        <begin position="336"/>
        <end position="357"/>
    </location>
</feature>
<accession>A0A174UJQ9</accession>
<evidence type="ECO:0000313" key="3">
    <source>
        <dbReference type="EMBL" id="UVQ77181.1"/>
    </source>
</evidence>
<accession>A0A3E5G573</accession>
<dbReference type="PROSITE" id="PS51257">
    <property type="entry name" value="PROKAR_LIPOPROTEIN"/>
    <property type="match status" value="1"/>
</dbReference>
<protein>
    <submittedName>
        <fullName evidence="2">Putative transmembrane protein</fullName>
    </submittedName>
</protein>
<proteinExistence type="predicted"/>
<evidence type="ECO:0000313" key="4">
    <source>
        <dbReference type="Proteomes" id="UP000095606"/>
    </source>
</evidence>
<evidence type="ECO:0000256" key="1">
    <source>
        <dbReference type="SAM" id="Phobius"/>
    </source>
</evidence>
<dbReference type="EMBL" id="CZAE01000030">
    <property type="protein sequence ID" value="CUQ20981.1"/>
    <property type="molecule type" value="Genomic_DNA"/>
</dbReference>
<organism evidence="2 4">
    <name type="scientific">Bacteroides faecis</name>
    <dbReference type="NCBI Taxonomy" id="674529"/>
    <lineage>
        <taxon>Bacteria</taxon>
        <taxon>Pseudomonadati</taxon>
        <taxon>Bacteroidota</taxon>
        <taxon>Bacteroidia</taxon>
        <taxon>Bacteroidales</taxon>
        <taxon>Bacteroidaceae</taxon>
        <taxon>Bacteroides</taxon>
    </lineage>
</organism>
<dbReference type="Proteomes" id="UP001060104">
    <property type="component" value="Chromosome"/>
</dbReference>
<evidence type="ECO:0000313" key="5">
    <source>
        <dbReference type="Proteomes" id="UP001060104"/>
    </source>
</evidence>